<protein>
    <submittedName>
        <fullName evidence="10">AAL077Cp</fullName>
    </submittedName>
</protein>
<dbReference type="eggNOG" id="KOG2858">
    <property type="taxonomic scope" value="Eukaryota"/>
</dbReference>
<dbReference type="GO" id="GO:0008270">
    <property type="term" value="F:zinc ion binding"/>
    <property type="evidence" value="ECO:0007669"/>
    <property type="project" value="UniProtKB-UniRule"/>
</dbReference>
<evidence type="ECO:0000313" key="11">
    <source>
        <dbReference type="Proteomes" id="UP000000591"/>
    </source>
</evidence>
<dbReference type="FunCoup" id="Q75F05">
    <property type="interactions" value="132"/>
</dbReference>
<keyword evidence="3 7" id="KW-0863">Zinc-finger</keyword>
<feature type="domain" description="HIT-type" evidence="9">
    <location>
        <begin position="10"/>
        <end position="44"/>
    </location>
</feature>
<comment type="function">
    <text evidence="5">Required for box C/D snoRNAs accumulation involved in snoRNA processing, snoRNA transport to the nucleolus and ribosome biogenesis.</text>
</comment>
<dbReference type="GeneID" id="4618717"/>
<dbReference type="RefSeq" id="NP_982465.1">
    <property type="nucleotide sequence ID" value="NM_207818.1"/>
</dbReference>
<dbReference type="InterPro" id="IPR051639">
    <property type="entry name" value="BCD1"/>
</dbReference>
<dbReference type="GO" id="GO:0030515">
    <property type="term" value="F:snoRNA binding"/>
    <property type="evidence" value="ECO:0007669"/>
    <property type="project" value="EnsemblFungi"/>
</dbReference>
<dbReference type="InterPro" id="IPR057721">
    <property type="entry name" value="BCD1_alpha/beta"/>
</dbReference>
<keyword evidence="1" id="KW-0597">Phosphoprotein</keyword>
<sequence length="361" mass="39170">MTSTTSCEGCEVCKTGEPKYRCPRCSRRTCSLACSRQHKEQENCSGTSGQTTEYIPRGVLKGADTKDETNPLVQRDYNFLIGLNRKVQLLKEGSSQKNKNIVHAGRGDGGHGRVGKPGSVVRRGVRCMLLPKGMQRSLWNKSKWDKSLDTFVWTIEWAVARPGGEQWTHCSHRNQEQSRLLDCIGKAVFDKCAEWLPLAAAGDDGEPLTKASRLQALVGSGLRYYTKQFPAETEGVIDTKRVVELDPQKAVGELFRNKTVIEFPTVYIAASAEDMERLGFRVASDGTTTSSSDSSDTSSSDSSDSSSGDSSSDSDSSSDGEPEENPARLEPAPPPASPSHGGETDSDDGYTPGISLDFLAD</sequence>
<evidence type="ECO:0000256" key="1">
    <source>
        <dbReference type="ARBA" id="ARBA00022553"/>
    </source>
</evidence>
<reference evidence="10 11" key="1">
    <citation type="journal article" date="2004" name="Science">
        <title>The Ashbya gossypii genome as a tool for mapping the ancient Saccharomyces cerevisiae genome.</title>
        <authorList>
            <person name="Dietrich F.S."/>
            <person name="Voegeli S."/>
            <person name="Brachat S."/>
            <person name="Lerch A."/>
            <person name="Gates K."/>
            <person name="Steiner S."/>
            <person name="Mohr C."/>
            <person name="Pohlmann R."/>
            <person name="Luedi P."/>
            <person name="Choi S."/>
            <person name="Wing R.A."/>
            <person name="Flavier A."/>
            <person name="Gaffney T.D."/>
            <person name="Philippsen P."/>
        </authorList>
    </citation>
    <scope>NUCLEOTIDE SEQUENCE [LARGE SCALE GENOMIC DNA]</scope>
    <source>
        <strain evidence="11">ATCC 10895 / CBS 109.51 / FGSC 9923 / NRRL Y-1056</strain>
    </source>
</reference>
<dbReference type="CDD" id="cd23023">
    <property type="entry name" value="zf-HIT_BCD1"/>
    <property type="match status" value="1"/>
</dbReference>
<dbReference type="HOGENOM" id="CLU_025524_3_0_1"/>
<dbReference type="Pfam" id="PF04438">
    <property type="entry name" value="zf-HIT"/>
    <property type="match status" value="1"/>
</dbReference>
<evidence type="ECO:0000256" key="3">
    <source>
        <dbReference type="ARBA" id="ARBA00022771"/>
    </source>
</evidence>
<dbReference type="Pfam" id="PF25790">
    <property type="entry name" value="BCD1"/>
    <property type="match status" value="1"/>
</dbReference>
<dbReference type="InParanoid" id="Q75F05"/>
<evidence type="ECO:0000256" key="6">
    <source>
        <dbReference type="ARBA" id="ARBA00049654"/>
    </source>
</evidence>
<dbReference type="GO" id="GO:0000463">
    <property type="term" value="P:maturation of LSU-rRNA from tricistronic rRNA transcript (SSU-rRNA, 5.8S rRNA, LSU-rRNA)"/>
    <property type="evidence" value="ECO:0000318"/>
    <property type="project" value="GO_Central"/>
</dbReference>
<feature type="compositionally biased region" description="Low complexity" evidence="8">
    <location>
        <begin position="284"/>
        <end position="315"/>
    </location>
</feature>
<accession>Q75F05</accession>
<evidence type="ECO:0000256" key="2">
    <source>
        <dbReference type="ARBA" id="ARBA00022723"/>
    </source>
</evidence>
<evidence type="ECO:0000313" key="10">
    <source>
        <dbReference type="EMBL" id="AAS50289.1"/>
    </source>
</evidence>
<dbReference type="Proteomes" id="UP000000591">
    <property type="component" value="Chromosome I"/>
</dbReference>
<dbReference type="AlphaFoldDB" id="Q75F05"/>
<dbReference type="GO" id="GO:0016074">
    <property type="term" value="P:sno(s)RNA metabolic process"/>
    <property type="evidence" value="ECO:0007669"/>
    <property type="project" value="EnsemblFungi"/>
</dbReference>
<keyword evidence="11" id="KW-1185">Reference proteome</keyword>
<keyword evidence="4" id="KW-0862">Zinc</keyword>
<dbReference type="STRING" id="284811.Q75F05"/>
<gene>
    <name evidence="10" type="ORF">AGOS_AAL077C</name>
</gene>
<proteinExistence type="inferred from homology"/>
<dbReference type="Gene3D" id="3.30.60.190">
    <property type="match status" value="1"/>
</dbReference>
<evidence type="ECO:0000256" key="7">
    <source>
        <dbReference type="PROSITE-ProRule" id="PRU00453"/>
    </source>
</evidence>
<dbReference type="GO" id="GO:0005634">
    <property type="term" value="C:nucleus"/>
    <property type="evidence" value="ECO:0000318"/>
    <property type="project" value="GO_Central"/>
</dbReference>
<dbReference type="PROSITE" id="PS51083">
    <property type="entry name" value="ZF_HIT"/>
    <property type="match status" value="1"/>
</dbReference>
<dbReference type="PANTHER" id="PTHR13483">
    <property type="entry name" value="BOX C_D SNORNA PROTEIN 1-RELATED"/>
    <property type="match status" value="1"/>
</dbReference>
<dbReference type="GO" id="GO:0000492">
    <property type="term" value="P:box C/D snoRNP assembly"/>
    <property type="evidence" value="ECO:0000318"/>
    <property type="project" value="GO_Central"/>
</dbReference>
<dbReference type="KEGG" id="ago:AGOS_AAL077C"/>
<organism evidence="10 11">
    <name type="scientific">Eremothecium gossypii (strain ATCC 10895 / CBS 109.51 / FGSC 9923 / NRRL Y-1056)</name>
    <name type="common">Yeast</name>
    <name type="synonym">Ashbya gossypii</name>
    <dbReference type="NCBI Taxonomy" id="284811"/>
    <lineage>
        <taxon>Eukaryota</taxon>
        <taxon>Fungi</taxon>
        <taxon>Dikarya</taxon>
        <taxon>Ascomycota</taxon>
        <taxon>Saccharomycotina</taxon>
        <taxon>Saccharomycetes</taxon>
        <taxon>Saccharomycetales</taxon>
        <taxon>Saccharomycetaceae</taxon>
        <taxon>Eremothecium</taxon>
    </lineage>
</organism>
<dbReference type="EMBL" id="AE016814">
    <property type="protein sequence ID" value="AAS50289.1"/>
    <property type="molecule type" value="Genomic_DNA"/>
</dbReference>
<name>Q75F05_EREGS</name>
<evidence type="ECO:0000256" key="8">
    <source>
        <dbReference type="SAM" id="MobiDB-lite"/>
    </source>
</evidence>
<dbReference type="InterPro" id="IPR007529">
    <property type="entry name" value="Znf_HIT"/>
</dbReference>
<evidence type="ECO:0000256" key="4">
    <source>
        <dbReference type="ARBA" id="ARBA00022833"/>
    </source>
</evidence>
<comment type="similarity">
    <text evidence="6">Belongs to the BCD1 family.</text>
</comment>
<dbReference type="OMA" id="YWRVEWL"/>
<evidence type="ECO:0000256" key="5">
    <source>
        <dbReference type="ARBA" id="ARBA00049598"/>
    </source>
</evidence>
<feature type="region of interest" description="Disordered" evidence="8">
    <location>
        <begin position="284"/>
        <end position="361"/>
    </location>
</feature>
<evidence type="ECO:0000259" key="9">
    <source>
        <dbReference type="PROSITE" id="PS51083"/>
    </source>
</evidence>
<dbReference type="OrthoDB" id="272357at2759"/>
<dbReference type="PANTHER" id="PTHR13483:SF3">
    <property type="entry name" value="BOX C_D SNORNA PROTEIN 1"/>
    <property type="match status" value="1"/>
</dbReference>
<dbReference type="GO" id="GO:0070761">
    <property type="term" value="C:pre-snoRNP complex"/>
    <property type="evidence" value="ECO:0000318"/>
    <property type="project" value="GO_Central"/>
</dbReference>
<keyword evidence="2" id="KW-0479">Metal-binding</keyword>
<dbReference type="SUPFAM" id="SSF144232">
    <property type="entry name" value="HIT/MYND zinc finger-like"/>
    <property type="match status" value="1"/>
</dbReference>
<reference evidence="11" key="2">
    <citation type="journal article" date="2013" name="G3 (Bethesda)">
        <title>Genomes of Ashbya fungi isolated from insects reveal four mating-type loci, numerous translocations, lack of transposons, and distinct gene duplications.</title>
        <authorList>
            <person name="Dietrich F.S."/>
            <person name="Voegeli S."/>
            <person name="Kuo S."/>
            <person name="Philippsen P."/>
        </authorList>
    </citation>
    <scope>GENOME REANNOTATION</scope>
    <source>
        <strain evidence="11">ATCC 10895 / CBS 109.51 / FGSC 9923 / NRRL Y-1056</strain>
    </source>
</reference>